<gene>
    <name evidence="5" type="ORF">AHA02nite_00110</name>
</gene>
<dbReference type="EMBL" id="BJYA01000001">
    <property type="protein sequence ID" value="GEN44235.1"/>
    <property type="molecule type" value="Genomic_DNA"/>
</dbReference>
<dbReference type="Pfam" id="PF00534">
    <property type="entry name" value="Glycos_transf_1"/>
    <property type="match status" value="1"/>
</dbReference>
<dbReference type="AlphaFoldDB" id="A0A511VZL9"/>
<proteinExistence type="predicted"/>
<evidence type="ECO:0000313" key="5">
    <source>
        <dbReference type="EMBL" id="GEN44235.1"/>
    </source>
</evidence>
<evidence type="ECO:0000259" key="4">
    <source>
        <dbReference type="Pfam" id="PF13439"/>
    </source>
</evidence>
<evidence type="ECO:0000313" key="6">
    <source>
        <dbReference type="Proteomes" id="UP000321440"/>
    </source>
</evidence>
<dbReference type="PANTHER" id="PTHR12526">
    <property type="entry name" value="GLYCOSYLTRANSFERASE"/>
    <property type="match status" value="1"/>
</dbReference>
<keyword evidence="6" id="KW-1185">Reference proteome</keyword>
<name>A0A511VZL9_9BACI</name>
<dbReference type="InterPro" id="IPR001296">
    <property type="entry name" value="Glyco_trans_1"/>
</dbReference>
<keyword evidence="1" id="KW-0328">Glycosyltransferase</keyword>
<dbReference type="SUPFAM" id="SSF53756">
    <property type="entry name" value="UDP-Glycosyltransferase/glycogen phosphorylase"/>
    <property type="match status" value="1"/>
</dbReference>
<dbReference type="Pfam" id="PF13439">
    <property type="entry name" value="Glyco_transf_4"/>
    <property type="match status" value="1"/>
</dbReference>
<protein>
    <submittedName>
        <fullName evidence="5">Glycosyl transferase</fullName>
    </submittedName>
</protein>
<dbReference type="GO" id="GO:0016757">
    <property type="term" value="F:glycosyltransferase activity"/>
    <property type="evidence" value="ECO:0007669"/>
    <property type="project" value="UniProtKB-KW"/>
</dbReference>
<dbReference type="OrthoDB" id="9813214at2"/>
<reference evidence="5 6" key="1">
    <citation type="submission" date="2019-07" db="EMBL/GenBank/DDBJ databases">
        <title>Whole genome shotgun sequence of Alkalibacillus haloalkaliphilus NBRC 103110.</title>
        <authorList>
            <person name="Hosoyama A."/>
            <person name="Uohara A."/>
            <person name="Ohji S."/>
            <person name="Ichikawa N."/>
        </authorList>
    </citation>
    <scope>NUCLEOTIDE SEQUENCE [LARGE SCALE GENOMIC DNA]</scope>
    <source>
        <strain evidence="5 6">NBRC 103110</strain>
    </source>
</reference>
<dbReference type="RefSeq" id="WP_146813165.1">
    <property type="nucleotide sequence ID" value="NZ_BJYA01000001.1"/>
</dbReference>
<feature type="domain" description="Glycosyl transferase family 1" evidence="3">
    <location>
        <begin position="283"/>
        <end position="347"/>
    </location>
</feature>
<evidence type="ECO:0000256" key="1">
    <source>
        <dbReference type="ARBA" id="ARBA00022676"/>
    </source>
</evidence>
<sequence length="373" mass="43805">MSAKVAHLTTVHHPLDPRIYYKQCQSLNKAGYDVTLIAPEANEHISEDELQTITITKHNNKFKRMIFSSLELYKRAKQLKADYYHFHDPELLPVAWLLKNKHNTVIYDIHEDYETAMLQKEYLPKPLRRVVAKTFKLVEKLFSRKMEKVIAEKYYKEKYQTGQDILNYPIISERILNKEILGNTKTNKLLYTGNVTLERGALHHAELPIIDEQVEMHFVGYCRKPFAEQIKEIAGDHASRIYFKGIDEYVPKDEIEDAYMQDDWLAGVAIFPPTEHYVKKELTKFFEYMAAGLPIICSNFEKWDEFILKHNCGITVDPDHPDEIKQAIETLRNKPEYARQLAENGRKAVLDGLHWGVEENKLIKWYEEIKPHK</sequence>
<dbReference type="Proteomes" id="UP000321440">
    <property type="component" value="Unassembled WGS sequence"/>
</dbReference>
<dbReference type="PANTHER" id="PTHR12526:SF629">
    <property type="entry name" value="TEICHURONIC ACID BIOSYNTHESIS GLYCOSYLTRANSFERASE TUAH-RELATED"/>
    <property type="match status" value="1"/>
</dbReference>
<feature type="domain" description="Glycosyltransferase subfamily 4-like N-terminal" evidence="4">
    <location>
        <begin position="23"/>
        <end position="151"/>
    </location>
</feature>
<evidence type="ECO:0000259" key="3">
    <source>
        <dbReference type="Pfam" id="PF00534"/>
    </source>
</evidence>
<evidence type="ECO:0000256" key="2">
    <source>
        <dbReference type="ARBA" id="ARBA00022679"/>
    </source>
</evidence>
<dbReference type="Gene3D" id="3.40.50.2000">
    <property type="entry name" value="Glycogen Phosphorylase B"/>
    <property type="match status" value="2"/>
</dbReference>
<comment type="caution">
    <text evidence="5">The sequence shown here is derived from an EMBL/GenBank/DDBJ whole genome shotgun (WGS) entry which is preliminary data.</text>
</comment>
<accession>A0A511VZL9</accession>
<keyword evidence="2 5" id="KW-0808">Transferase</keyword>
<organism evidence="5 6">
    <name type="scientific">Alkalibacillus haloalkaliphilus</name>
    <dbReference type="NCBI Taxonomy" id="94136"/>
    <lineage>
        <taxon>Bacteria</taxon>
        <taxon>Bacillati</taxon>
        <taxon>Bacillota</taxon>
        <taxon>Bacilli</taxon>
        <taxon>Bacillales</taxon>
        <taxon>Bacillaceae</taxon>
        <taxon>Alkalibacillus</taxon>
    </lineage>
</organism>
<dbReference type="InterPro" id="IPR028098">
    <property type="entry name" value="Glyco_trans_4-like_N"/>
</dbReference>